<gene>
    <name evidence="2" type="ORF">Taro_011424</name>
</gene>
<proteinExistence type="predicted"/>
<reference evidence="2" key="1">
    <citation type="submission" date="2017-07" db="EMBL/GenBank/DDBJ databases">
        <title>Taro Niue Genome Assembly and Annotation.</title>
        <authorList>
            <person name="Atibalentja N."/>
            <person name="Keating K."/>
            <person name="Fields C.J."/>
        </authorList>
    </citation>
    <scope>NUCLEOTIDE SEQUENCE</scope>
    <source>
        <strain evidence="2">Niue_2</strain>
        <tissue evidence="2">Leaf</tissue>
    </source>
</reference>
<keyword evidence="3" id="KW-1185">Reference proteome</keyword>
<evidence type="ECO:0000313" key="2">
    <source>
        <dbReference type="EMBL" id="MQL78992.1"/>
    </source>
</evidence>
<feature type="compositionally biased region" description="Basic and acidic residues" evidence="1">
    <location>
        <begin position="101"/>
        <end position="110"/>
    </location>
</feature>
<organism evidence="2 3">
    <name type="scientific">Colocasia esculenta</name>
    <name type="common">Wild taro</name>
    <name type="synonym">Arum esculentum</name>
    <dbReference type="NCBI Taxonomy" id="4460"/>
    <lineage>
        <taxon>Eukaryota</taxon>
        <taxon>Viridiplantae</taxon>
        <taxon>Streptophyta</taxon>
        <taxon>Embryophyta</taxon>
        <taxon>Tracheophyta</taxon>
        <taxon>Spermatophyta</taxon>
        <taxon>Magnoliopsida</taxon>
        <taxon>Liliopsida</taxon>
        <taxon>Araceae</taxon>
        <taxon>Aroideae</taxon>
        <taxon>Colocasieae</taxon>
        <taxon>Colocasia</taxon>
    </lineage>
</organism>
<sequence>MCILYRLPRGLVSGSHIFWRNDRVQGPGPDPGAIDHGIYHLDLAYHCGLLAKEILSREEEGLATSLLHPSYRQREQGKTVAAGAAVARQGGGGGWSSSGEAGHRRLEQQRRGRTTAARAVVARVSGDGDWGTGWQQQQWRQQQWGRRQPPLPAAASPTSDRNWTSQP</sequence>
<dbReference type="EMBL" id="NMUH01000427">
    <property type="protein sequence ID" value="MQL78992.1"/>
    <property type="molecule type" value="Genomic_DNA"/>
</dbReference>
<comment type="caution">
    <text evidence="2">The sequence shown here is derived from an EMBL/GenBank/DDBJ whole genome shotgun (WGS) entry which is preliminary data.</text>
</comment>
<feature type="region of interest" description="Disordered" evidence="1">
    <location>
        <begin position="87"/>
        <end position="167"/>
    </location>
</feature>
<dbReference type="Proteomes" id="UP000652761">
    <property type="component" value="Unassembled WGS sequence"/>
</dbReference>
<dbReference type="AlphaFoldDB" id="A0A843U1G2"/>
<feature type="compositionally biased region" description="Low complexity" evidence="1">
    <location>
        <begin position="132"/>
        <end position="148"/>
    </location>
</feature>
<feature type="compositionally biased region" description="Low complexity" evidence="1">
    <location>
        <begin position="114"/>
        <end position="124"/>
    </location>
</feature>
<evidence type="ECO:0000256" key="1">
    <source>
        <dbReference type="SAM" id="MobiDB-lite"/>
    </source>
</evidence>
<accession>A0A843U1G2</accession>
<name>A0A843U1G2_COLES</name>
<feature type="compositionally biased region" description="Polar residues" evidence="1">
    <location>
        <begin position="156"/>
        <end position="167"/>
    </location>
</feature>
<protein>
    <submittedName>
        <fullName evidence="2">Uncharacterized protein</fullName>
    </submittedName>
</protein>
<evidence type="ECO:0000313" key="3">
    <source>
        <dbReference type="Proteomes" id="UP000652761"/>
    </source>
</evidence>